<protein>
    <submittedName>
        <fullName evidence="3">Glycosyl transferase family 1</fullName>
    </submittedName>
</protein>
<feature type="domain" description="Glycosyltransferase subfamily 4-like N-terminal" evidence="2">
    <location>
        <begin position="28"/>
        <end position="126"/>
    </location>
</feature>
<evidence type="ECO:0000259" key="2">
    <source>
        <dbReference type="Pfam" id="PF13439"/>
    </source>
</evidence>
<reference evidence="3 4" key="1">
    <citation type="journal article" date="2013" name="Genome Announc.">
        <title>Complete Genome Sequence of Carnobacterium gilichinskyi Strain WN1359T (DSM 27470T).</title>
        <authorList>
            <person name="Leonard M.T."/>
            <person name="Panayotova N."/>
            <person name="Farmerie W.G."/>
            <person name="Triplett E.W."/>
            <person name="Nicholson W.L."/>
        </authorList>
    </citation>
    <scope>NUCLEOTIDE SEQUENCE [LARGE SCALE GENOMIC DNA]</scope>
    <source>
        <strain evidence="3 4">WN1359</strain>
    </source>
</reference>
<gene>
    <name evidence="3" type="ORF">Q783_07015</name>
</gene>
<accession>U5SCW8</accession>
<feature type="domain" description="Glycosyl transferase family 1" evidence="1">
    <location>
        <begin position="228"/>
        <end position="371"/>
    </location>
</feature>
<dbReference type="EMBL" id="CP006812">
    <property type="protein sequence ID" value="AGY81958.1"/>
    <property type="molecule type" value="Genomic_DNA"/>
</dbReference>
<dbReference type="PATRIC" id="fig|1266845.5.peg.1302"/>
<dbReference type="InterPro" id="IPR028098">
    <property type="entry name" value="Glyco_trans_4-like_N"/>
</dbReference>
<dbReference type="Pfam" id="PF00534">
    <property type="entry name" value="Glycos_transf_1"/>
    <property type="match status" value="1"/>
</dbReference>
<organism evidence="3 4">
    <name type="scientific">Carnobacterium inhibens subsp. gilichinskyi</name>
    <dbReference type="NCBI Taxonomy" id="1266845"/>
    <lineage>
        <taxon>Bacteria</taxon>
        <taxon>Bacillati</taxon>
        <taxon>Bacillota</taxon>
        <taxon>Bacilli</taxon>
        <taxon>Lactobacillales</taxon>
        <taxon>Carnobacteriaceae</taxon>
        <taxon>Carnobacterium</taxon>
    </lineage>
</organism>
<dbReference type="InterPro" id="IPR001296">
    <property type="entry name" value="Glyco_trans_1"/>
</dbReference>
<evidence type="ECO:0000313" key="4">
    <source>
        <dbReference type="Proteomes" id="UP000017469"/>
    </source>
</evidence>
<dbReference type="SUPFAM" id="SSF53756">
    <property type="entry name" value="UDP-Glycosyltransferase/glycogen phosphorylase"/>
    <property type="match status" value="1"/>
</dbReference>
<sequence>MIDVGEIKVEKADKPKVLLVHNYYQIPGGEDSVFYNEKKLLEVNGHEVITYTRNNQEITKFNILDKIKYPFNSVFSIKGYRDIKKIIKYNNVELLHVHNTWPLISPSVYYAAFKCNIPVVQTIHNFRMICPGATLYYNGKICEDSLYKGLKSTLKLKIYKGSFIQTLISAITLKTHRIFGTYKRINYIFLTEFNKKKILELNNKGKTIIDESKTFIKPNFVNGDKVIIPFDKRKNQFVFAGRLDKSKGIVLLLKAWLQIKDFDLIICGTGPEEEWCKKFIKDNKLTNVKFFGFISNEKTVKIISESKALILPTQWYEGFPMTIAESLSSGTPVIGSDIGNVGDIIDDEVNGIKFKYNSIDSLRDSIYRFESIDGNQLVLNAASIFKKKYNSKSNYEILNNIYKNVLK</sequence>
<dbReference type="GO" id="GO:0016757">
    <property type="term" value="F:glycosyltransferase activity"/>
    <property type="evidence" value="ECO:0007669"/>
    <property type="project" value="InterPro"/>
</dbReference>
<dbReference type="eggNOG" id="COG0438">
    <property type="taxonomic scope" value="Bacteria"/>
</dbReference>
<name>U5SCW8_9LACT</name>
<dbReference type="Proteomes" id="UP000017469">
    <property type="component" value="Chromosome"/>
</dbReference>
<evidence type="ECO:0000313" key="3">
    <source>
        <dbReference type="EMBL" id="AGY81958.1"/>
    </source>
</evidence>
<proteinExistence type="predicted"/>
<dbReference type="HOGENOM" id="CLU_009583_35_0_9"/>
<keyword evidence="3" id="KW-0808">Transferase</keyword>
<dbReference type="Gene3D" id="3.40.50.2000">
    <property type="entry name" value="Glycogen Phosphorylase B"/>
    <property type="match status" value="2"/>
</dbReference>
<dbReference type="KEGG" id="caw:Q783_07015"/>
<dbReference type="PANTHER" id="PTHR12526">
    <property type="entry name" value="GLYCOSYLTRANSFERASE"/>
    <property type="match status" value="1"/>
</dbReference>
<dbReference type="CDD" id="cd03801">
    <property type="entry name" value="GT4_PimA-like"/>
    <property type="match status" value="1"/>
</dbReference>
<dbReference type="Pfam" id="PF13439">
    <property type="entry name" value="Glyco_transf_4"/>
    <property type="match status" value="1"/>
</dbReference>
<dbReference type="STRING" id="1266845.Q783_07015"/>
<evidence type="ECO:0000259" key="1">
    <source>
        <dbReference type="Pfam" id="PF00534"/>
    </source>
</evidence>
<dbReference type="AlphaFoldDB" id="U5SCW8"/>
<dbReference type="PANTHER" id="PTHR12526:SF630">
    <property type="entry name" value="GLYCOSYLTRANSFERASE"/>
    <property type="match status" value="1"/>
</dbReference>